<evidence type="ECO:0000259" key="7">
    <source>
        <dbReference type="Pfam" id="PF20649"/>
    </source>
</evidence>
<gene>
    <name evidence="8" type="ORF">DB88DRAFT_180627</name>
</gene>
<evidence type="ECO:0000256" key="1">
    <source>
        <dbReference type="ARBA" id="ARBA00004395"/>
    </source>
</evidence>
<dbReference type="GO" id="GO:0017119">
    <property type="term" value="C:Golgi transport complex"/>
    <property type="evidence" value="ECO:0007669"/>
    <property type="project" value="InterPro"/>
</dbReference>
<sequence>MSDTFLDPKPFLSDHFDVNAYANAVLSGKIYDPEAPSQAEGSGSGTVKIVKGREAERGDVGVELAKLNYGIEDITKQLRSEITSSYPLLLDHLTTSLALSSHLDPIRTSLTSLSASLERLQVKIHEPHVQLALLVTRLKLLAQATDLVRRAARFVLVARRLEGQMERVRNAVDGSEKKDGQETPAKGEGERDRELAKAALSAAELDLLLKPPTLREDGLDDGDDPGLPLQSLDFVQAYIPTVEQARDAIIQEMESMVVNGLAELNQTLLSSSLQTAHNLQLLPELVSNLLADLNDAVTLRITKAFDSTAIGKEVAGKDTASSAIKFASRSRIATEPTSANKDQWVNVLWARLGRVIEDVANCCIKVYTLEKVLRVKRDAITQVEFLEEVMKTLDEKPSFTFWTTLAKAFENQTKQALQSHSWLQQALSVGYPRLLRLFHDFFAKIAVHTDTVYTWDHQSPEAVLVLRSVSSFENLYLSRSTTRMTDIVNTSMSSYLSGRGNPPGASEGVTIARTVTNELDSARFDPLLVRTVARNAVKVLDNLVNKIDGALVRDFTATSLIGPNATAAQSVNASLISALYHCRYNLLFVEQEFPGKVWEIVSPIVLRLEKSYTKIVEALDSAIKREAASILARLHRVDFAKPVDPMSMDGGASPYMQDLIDKIGFIKSQLLSPMSLGEYMREWSVSLFCALSILTSRILDLSRFIIRTFLLHASIARPLGENGKLKLTGDMTELEMGISSLLSTGQMQGQRGGLKIERVGDEYLALRSFRTLLFSDPASLANPVETVHLPPLIVLHHIIVTSSLRLPHEVHGWAEAEYVLWVQKHEDEQEQWNLVEAAVKDQTSKAEGEQDLHCALIREVLEHARHEDHTPAA</sequence>
<reference evidence="8" key="1">
    <citation type="submission" date="2023-02" db="EMBL/GenBank/DDBJ databases">
        <title>Identification and recombinant expression of a fungal hydrolase from Papiliotrema laurentii that hydrolyzes apple cutin and clears colloidal polyester polyurethane.</title>
        <authorList>
            <consortium name="DOE Joint Genome Institute"/>
            <person name="Roman V.A."/>
            <person name="Bojanowski C."/>
            <person name="Crable B.R."/>
            <person name="Wagner D.N."/>
            <person name="Hung C.S."/>
            <person name="Nadeau L.J."/>
            <person name="Schratz L."/>
            <person name="Haridas S."/>
            <person name="Pangilinan J."/>
            <person name="Lipzen A."/>
            <person name="Na H."/>
            <person name="Yan M."/>
            <person name="Ng V."/>
            <person name="Grigoriev I.V."/>
            <person name="Spatafora J.W."/>
            <person name="Barlow D."/>
            <person name="Biffinger J."/>
            <person name="Kelley-Loughnane N."/>
            <person name="Varaljay V.A."/>
            <person name="Crookes-Goodson W.J."/>
        </authorList>
    </citation>
    <scope>NUCLEOTIDE SEQUENCE</scope>
    <source>
        <strain evidence="8">5307AH</strain>
    </source>
</reference>
<evidence type="ECO:0000256" key="5">
    <source>
        <dbReference type="SAM" id="MobiDB-lite"/>
    </source>
</evidence>
<evidence type="ECO:0000313" key="8">
    <source>
        <dbReference type="EMBL" id="KAK1926767.1"/>
    </source>
</evidence>
<evidence type="ECO:0000256" key="3">
    <source>
        <dbReference type="ARBA" id="ARBA00023034"/>
    </source>
</evidence>
<dbReference type="PANTHER" id="PTHR13228">
    <property type="entry name" value="CONSERVED OLIGOMERIC GOLGI COMPLEX COMPONENT 5"/>
    <property type="match status" value="1"/>
</dbReference>
<dbReference type="InterPro" id="IPR048485">
    <property type="entry name" value="COG5_helical"/>
</dbReference>
<dbReference type="PANTHER" id="PTHR13228:SF3">
    <property type="entry name" value="CONSERVED OLIGOMERIC GOLGI COMPLEX SUBUNIT 5"/>
    <property type="match status" value="1"/>
</dbReference>
<feature type="region of interest" description="Disordered" evidence="5">
    <location>
        <begin position="169"/>
        <end position="194"/>
    </location>
</feature>
<dbReference type="InterPro" id="IPR049176">
    <property type="entry name" value="COG5_N"/>
</dbReference>
<organism evidence="8 9">
    <name type="scientific">Papiliotrema laurentii</name>
    <name type="common">Cryptococcus laurentii</name>
    <dbReference type="NCBI Taxonomy" id="5418"/>
    <lineage>
        <taxon>Eukaryota</taxon>
        <taxon>Fungi</taxon>
        <taxon>Dikarya</taxon>
        <taxon>Basidiomycota</taxon>
        <taxon>Agaricomycotina</taxon>
        <taxon>Tremellomycetes</taxon>
        <taxon>Tremellales</taxon>
        <taxon>Rhynchogastremaceae</taxon>
        <taxon>Papiliotrema</taxon>
    </lineage>
</organism>
<dbReference type="GO" id="GO:0000139">
    <property type="term" value="C:Golgi membrane"/>
    <property type="evidence" value="ECO:0007669"/>
    <property type="project" value="UniProtKB-SubCell"/>
</dbReference>
<dbReference type="Proteomes" id="UP001182556">
    <property type="component" value="Unassembled WGS sequence"/>
</dbReference>
<evidence type="ECO:0000256" key="4">
    <source>
        <dbReference type="ARBA" id="ARBA00023136"/>
    </source>
</evidence>
<evidence type="ECO:0000313" key="9">
    <source>
        <dbReference type="Proteomes" id="UP001182556"/>
    </source>
</evidence>
<evidence type="ECO:0000259" key="6">
    <source>
        <dbReference type="Pfam" id="PF10392"/>
    </source>
</evidence>
<comment type="caution">
    <text evidence="8">The sequence shown here is derived from an EMBL/GenBank/DDBJ whole genome shotgun (WGS) entry which is preliminary data.</text>
</comment>
<dbReference type="Pfam" id="PF20649">
    <property type="entry name" value="COG5_C"/>
    <property type="match status" value="1"/>
</dbReference>
<dbReference type="Pfam" id="PF10392">
    <property type="entry name" value="COG5_N"/>
    <property type="match status" value="1"/>
</dbReference>
<comment type="subcellular location">
    <subcellularLocation>
        <location evidence="1">Golgi apparatus membrane</location>
        <topology evidence="1">Peripheral membrane protein</topology>
    </subcellularLocation>
</comment>
<dbReference type="GO" id="GO:0006891">
    <property type="term" value="P:intra-Golgi vesicle-mediated transport"/>
    <property type="evidence" value="ECO:0007669"/>
    <property type="project" value="InterPro"/>
</dbReference>
<name>A0AAD9L8Q7_PAPLA</name>
<evidence type="ECO:0000256" key="2">
    <source>
        <dbReference type="ARBA" id="ARBA00020974"/>
    </source>
</evidence>
<keyword evidence="3" id="KW-0333">Golgi apparatus</keyword>
<keyword evidence="9" id="KW-1185">Reference proteome</keyword>
<dbReference type="AlphaFoldDB" id="A0AAD9L8Q7"/>
<feature type="domain" description="Conserved oligomeric Golgi complex subunit 5 N-terminal" evidence="6">
    <location>
        <begin position="10"/>
        <end position="161"/>
    </location>
</feature>
<dbReference type="EMBL" id="JAODAN010000002">
    <property type="protein sequence ID" value="KAK1926767.1"/>
    <property type="molecule type" value="Genomic_DNA"/>
</dbReference>
<keyword evidence="4" id="KW-0472">Membrane</keyword>
<proteinExistence type="predicted"/>
<feature type="domain" description="Conserved oligomeric Golgi complex subunit 5 helical" evidence="7">
    <location>
        <begin position="229"/>
        <end position="442"/>
    </location>
</feature>
<protein>
    <recommendedName>
        <fullName evidence="2">Conserved oligomeric Golgi complex subunit 5</fullName>
    </recommendedName>
</protein>
<dbReference type="InterPro" id="IPR019465">
    <property type="entry name" value="Cog5"/>
</dbReference>
<accession>A0AAD9L8Q7</accession>